<reference evidence="2 3" key="1">
    <citation type="journal article" date="2019" name="Int. J. Syst. Evol. Microbiol.">
        <title>The Global Catalogue of Microorganisms (GCM) 10K type strain sequencing project: providing services to taxonomists for standard genome sequencing and annotation.</title>
        <authorList>
            <consortium name="The Broad Institute Genomics Platform"/>
            <consortium name="The Broad Institute Genome Sequencing Center for Infectious Disease"/>
            <person name="Wu L."/>
            <person name="Ma J."/>
        </authorList>
    </citation>
    <scope>NUCLEOTIDE SEQUENCE [LARGE SCALE GENOMIC DNA]</scope>
    <source>
        <strain evidence="2 3">JCM 14303</strain>
    </source>
</reference>
<evidence type="ECO:0000313" key="2">
    <source>
        <dbReference type="EMBL" id="GAA1531425.1"/>
    </source>
</evidence>
<dbReference type="InterPro" id="IPR002734">
    <property type="entry name" value="RibDG_C"/>
</dbReference>
<feature type="domain" description="Bacterial bifunctional deaminase-reductase C-terminal" evidence="1">
    <location>
        <begin position="5"/>
        <end position="179"/>
    </location>
</feature>
<dbReference type="Proteomes" id="UP001500363">
    <property type="component" value="Unassembled WGS sequence"/>
</dbReference>
<accession>A0ABN2B0I2</accession>
<name>A0ABN2B0I2_9ACTN</name>
<protein>
    <submittedName>
        <fullName evidence="2">Dihydrofolate reductase family protein</fullName>
    </submittedName>
</protein>
<dbReference type="Gene3D" id="3.40.430.10">
    <property type="entry name" value="Dihydrofolate Reductase, subunit A"/>
    <property type="match status" value="1"/>
</dbReference>
<dbReference type="Pfam" id="PF01872">
    <property type="entry name" value="RibD_C"/>
    <property type="match status" value="1"/>
</dbReference>
<dbReference type="EMBL" id="BAAANC010000002">
    <property type="protein sequence ID" value="GAA1531425.1"/>
    <property type="molecule type" value="Genomic_DNA"/>
</dbReference>
<proteinExistence type="predicted"/>
<keyword evidence="3" id="KW-1185">Reference proteome</keyword>
<dbReference type="SUPFAM" id="SSF53597">
    <property type="entry name" value="Dihydrofolate reductase-like"/>
    <property type="match status" value="1"/>
</dbReference>
<dbReference type="RefSeq" id="WP_344175491.1">
    <property type="nucleotide sequence ID" value="NZ_BAAANC010000002.1"/>
</dbReference>
<organism evidence="2 3">
    <name type="scientific">Kribbella lupini</name>
    <dbReference type="NCBI Taxonomy" id="291602"/>
    <lineage>
        <taxon>Bacteria</taxon>
        <taxon>Bacillati</taxon>
        <taxon>Actinomycetota</taxon>
        <taxon>Actinomycetes</taxon>
        <taxon>Propionibacteriales</taxon>
        <taxon>Kribbellaceae</taxon>
        <taxon>Kribbella</taxon>
    </lineage>
</organism>
<dbReference type="InterPro" id="IPR024072">
    <property type="entry name" value="DHFR-like_dom_sf"/>
</dbReference>
<comment type="caution">
    <text evidence="2">The sequence shown here is derived from an EMBL/GenBank/DDBJ whole genome shotgun (WGS) entry which is preliminary data.</text>
</comment>
<evidence type="ECO:0000259" key="1">
    <source>
        <dbReference type="Pfam" id="PF01872"/>
    </source>
</evidence>
<sequence length="188" mass="19780">MISVVNFQSLDGVVQSVLSADEDTEGGFAYGGWVSAGMDDAVAEFMRGATLAAGGLLLGRKTYETFAATWASADESEPAVAAMNRIPKYVASRTLTTGAWNNTVVLGTDLVSAVREIPEELVVFGSADLLRTLLAHGLVDELHLLTFPLVLGSGKKMFGELPSPLRLQLEASRTTPSGVNISSYAVVG</sequence>
<evidence type="ECO:0000313" key="3">
    <source>
        <dbReference type="Proteomes" id="UP001500363"/>
    </source>
</evidence>
<gene>
    <name evidence="2" type="ORF">GCM10009741_37010</name>
</gene>